<comment type="similarity">
    <text evidence="1 2">Belongs to the arylamine N-acetyltransferase family.</text>
</comment>
<comment type="caution">
    <text evidence="3">The sequence shown here is derived from an EMBL/GenBank/DDBJ whole genome shotgun (WGS) entry which is preliminary data.</text>
</comment>
<gene>
    <name evidence="3" type="ORF">A6K24_11090</name>
</gene>
<sequence>MKNVNALFRNKIGFSEDETITFEKLDEILEKTAKAIPFENLSILSKKSKTLTKENLVDKIIIRNEGGLCYDLNSLLYLFLVENGFDVSLIRGIIYDHGGQRWNTIGNTHVVIIMTYHDQLYLIDTGFGGNLPLKPVPFTGEIVNSKTGEFRVEKIESEHGDHMLFLKLHDKDKNWKIGYAFQSTETIKNISELDEVQRIIKVHQDSPFNKQPLLTMLTDNGSVTLTETSFTKWVEGKVEKIEIDQNDFKEISKDYFGIEID</sequence>
<dbReference type="AlphaFoldDB" id="A0A179SLV0"/>
<evidence type="ECO:0000256" key="2">
    <source>
        <dbReference type="RuleBase" id="RU003452"/>
    </source>
</evidence>
<dbReference type="InterPro" id="IPR038765">
    <property type="entry name" value="Papain-like_cys_pep_sf"/>
</dbReference>
<keyword evidence="4" id="KW-1185">Reference proteome</keyword>
<dbReference type="OrthoDB" id="7181050at2"/>
<name>A0A179SLV0_9BACI</name>
<organism evidence="3 4">
    <name type="scientific">Metabacillus litoralis</name>
    <dbReference type="NCBI Taxonomy" id="152268"/>
    <lineage>
        <taxon>Bacteria</taxon>
        <taxon>Bacillati</taxon>
        <taxon>Bacillota</taxon>
        <taxon>Bacilli</taxon>
        <taxon>Bacillales</taxon>
        <taxon>Bacillaceae</taxon>
        <taxon>Metabacillus</taxon>
    </lineage>
</organism>
<dbReference type="PRINTS" id="PR01543">
    <property type="entry name" value="ANATRNSFRASE"/>
</dbReference>
<protein>
    <submittedName>
        <fullName evidence="3">Arylamine N-acetyltransferase</fullName>
    </submittedName>
</protein>
<evidence type="ECO:0000256" key="1">
    <source>
        <dbReference type="ARBA" id="ARBA00006547"/>
    </source>
</evidence>
<accession>A0A179SLV0</accession>
<dbReference type="InterPro" id="IPR053710">
    <property type="entry name" value="Arylamine_NAT_domain_sf"/>
</dbReference>
<dbReference type="Proteomes" id="UP000078534">
    <property type="component" value="Unassembled WGS sequence"/>
</dbReference>
<dbReference type="EMBL" id="LWSG01000044">
    <property type="protein sequence ID" value="OAS82667.1"/>
    <property type="molecule type" value="Genomic_DNA"/>
</dbReference>
<reference evidence="4" key="1">
    <citation type="submission" date="2016-04" db="EMBL/GenBank/DDBJ databases">
        <authorList>
            <person name="Lyu Z."/>
            <person name="Lyu W."/>
        </authorList>
    </citation>
    <scope>NUCLEOTIDE SEQUENCE [LARGE SCALE GENOMIC DNA]</scope>
    <source>
        <strain evidence="4">C44</strain>
    </source>
</reference>
<dbReference type="PANTHER" id="PTHR11786">
    <property type="entry name" value="N-HYDROXYARYLAMINE O-ACETYLTRANSFERASE"/>
    <property type="match status" value="1"/>
</dbReference>
<dbReference type="GO" id="GO:0016407">
    <property type="term" value="F:acetyltransferase activity"/>
    <property type="evidence" value="ECO:0007669"/>
    <property type="project" value="InterPro"/>
</dbReference>
<dbReference type="PANTHER" id="PTHR11786:SF0">
    <property type="entry name" value="ARYLAMINE N-ACETYLTRANSFERASE 4-RELATED"/>
    <property type="match status" value="1"/>
</dbReference>
<evidence type="ECO:0000313" key="3">
    <source>
        <dbReference type="EMBL" id="OAS82667.1"/>
    </source>
</evidence>
<keyword evidence="3" id="KW-0808">Transferase</keyword>
<dbReference type="SUPFAM" id="SSF54001">
    <property type="entry name" value="Cysteine proteinases"/>
    <property type="match status" value="1"/>
</dbReference>
<evidence type="ECO:0000313" key="4">
    <source>
        <dbReference type="Proteomes" id="UP000078534"/>
    </source>
</evidence>
<dbReference type="Gene3D" id="3.30.2140.20">
    <property type="match status" value="1"/>
</dbReference>
<proteinExistence type="inferred from homology"/>
<dbReference type="InterPro" id="IPR001447">
    <property type="entry name" value="Arylamine_N-AcTrfase"/>
</dbReference>
<dbReference type="RefSeq" id="WP_066338876.1">
    <property type="nucleotide sequence ID" value="NZ_LWSG01000044.1"/>
</dbReference>
<dbReference type="Pfam" id="PF00797">
    <property type="entry name" value="Acetyltransf_2"/>
    <property type="match status" value="1"/>
</dbReference>